<evidence type="ECO:0000313" key="1">
    <source>
        <dbReference type="EMBL" id="CAB3996824.1"/>
    </source>
</evidence>
<evidence type="ECO:0000313" key="2">
    <source>
        <dbReference type="Proteomes" id="UP001152795"/>
    </source>
</evidence>
<dbReference type="Proteomes" id="UP001152795">
    <property type="component" value="Unassembled WGS sequence"/>
</dbReference>
<keyword evidence="2" id="KW-1185">Reference proteome</keyword>
<dbReference type="AlphaFoldDB" id="A0A6S7GTR9"/>
<protein>
    <submittedName>
        <fullName evidence="1">Uncharacterized protein LOC113681404</fullName>
    </submittedName>
</protein>
<dbReference type="InterPro" id="IPR023393">
    <property type="entry name" value="START-like_dom_sf"/>
</dbReference>
<proteinExistence type="predicted"/>
<dbReference type="Pfam" id="PF01852">
    <property type="entry name" value="START"/>
    <property type="match status" value="1"/>
</dbReference>
<sequence length="234" mass="27303">MAADETIDYAKSFSYEKVFAQAKWFHEDLQKGDWREIQKVENKSTFWIKTFPNEEIPTKVLVKYQLSLSAQQFIEISNPKNLQLRRKWDKAFIDNEVLEEYPNNGGYLISNRIEMPWPLNDREFLLYTTAAIEVEWYGKQAYIIPYINASHKSKPATEGPYVRGTNGGQFSVITADENDGDHACTVFALSHNLYNGYVPARHVEWMFARAVPKAFTKFFDSLIEGHKMYFEDKQ</sequence>
<organism evidence="1 2">
    <name type="scientific">Paramuricea clavata</name>
    <name type="common">Red gorgonian</name>
    <name type="synonym">Violescent sea-whip</name>
    <dbReference type="NCBI Taxonomy" id="317549"/>
    <lineage>
        <taxon>Eukaryota</taxon>
        <taxon>Metazoa</taxon>
        <taxon>Cnidaria</taxon>
        <taxon>Anthozoa</taxon>
        <taxon>Octocorallia</taxon>
        <taxon>Malacalcyonacea</taxon>
        <taxon>Plexauridae</taxon>
        <taxon>Paramuricea</taxon>
    </lineage>
</organism>
<reference evidence="1" key="1">
    <citation type="submission" date="2020-04" db="EMBL/GenBank/DDBJ databases">
        <authorList>
            <person name="Alioto T."/>
            <person name="Alioto T."/>
            <person name="Gomez Garrido J."/>
        </authorList>
    </citation>
    <scope>NUCLEOTIDE SEQUENCE</scope>
    <source>
        <strain evidence="1">A484AB</strain>
    </source>
</reference>
<dbReference type="SUPFAM" id="SSF55961">
    <property type="entry name" value="Bet v1-like"/>
    <property type="match status" value="1"/>
</dbReference>
<gene>
    <name evidence="1" type="ORF">PACLA_8A056340</name>
</gene>
<comment type="caution">
    <text evidence="1">The sequence shown here is derived from an EMBL/GenBank/DDBJ whole genome shotgun (WGS) entry which is preliminary data.</text>
</comment>
<dbReference type="EMBL" id="CACRXK020002953">
    <property type="protein sequence ID" value="CAB3996824.1"/>
    <property type="molecule type" value="Genomic_DNA"/>
</dbReference>
<dbReference type="InterPro" id="IPR002913">
    <property type="entry name" value="START_lipid-bd_dom"/>
</dbReference>
<dbReference type="OrthoDB" id="5945356at2759"/>
<dbReference type="GO" id="GO:0008289">
    <property type="term" value="F:lipid binding"/>
    <property type="evidence" value="ECO:0007669"/>
    <property type="project" value="InterPro"/>
</dbReference>
<name>A0A6S7GTR9_PARCT</name>
<dbReference type="PROSITE" id="PS50848">
    <property type="entry name" value="START"/>
    <property type="match status" value="1"/>
</dbReference>
<dbReference type="Gene3D" id="3.30.530.20">
    <property type="match status" value="1"/>
</dbReference>
<accession>A0A6S7GTR9</accession>